<evidence type="ECO:0000256" key="1">
    <source>
        <dbReference type="ARBA" id="ARBA00005417"/>
    </source>
</evidence>
<dbReference type="KEGG" id="kmn:HW532_06980"/>
<dbReference type="GO" id="GO:0015658">
    <property type="term" value="F:branched-chain amino acid transmembrane transporter activity"/>
    <property type="evidence" value="ECO:0007669"/>
    <property type="project" value="TreeGrafter"/>
</dbReference>
<dbReference type="EMBL" id="CP058214">
    <property type="protein sequence ID" value="QPC45218.1"/>
    <property type="molecule type" value="Genomic_DNA"/>
</dbReference>
<dbReference type="AlphaFoldDB" id="A0A7S8C873"/>
<dbReference type="SMART" id="SM00382">
    <property type="entry name" value="AAA"/>
    <property type="match status" value="1"/>
</dbReference>
<protein>
    <submittedName>
        <fullName evidence="7">ABC transporter ATP-binding protein</fullName>
    </submittedName>
</protein>
<keyword evidence="5" id="KW-0029">Amino-acid transport</keyword>
<dbReference type="InterPro" id="IPR003593">
    <property type="entry name" value="AAA+_ATPase"/>
</dbReference>
<reference evidence="7 8" key="1">
    <citation type="submission" date="2020-06" db="EMBL/GenBank/DDBJ databases">
        <title>Genome sequence of 2 isolates from Red Sea Mangroves.</title>
        <authorList>
            <person name="Sefrji F."/>
            <person name="Michoud G."/>
            <person name="Merlino G."/>
            <person name="Daffonchio D."/>
        </authorList>
    </citation>
    <scope>NUCLEOTIDE SEQUENCE [LARGE SCALE GENOMIC DNA]</scope>
    <source>
        <strain evidence="7 8">R1DC25</strain>
    </source>
</reference>
<dbReference type="InterPro" id="IPR027417">
    <property type="entry name" value="P-loop_NTPase"/>
</dbReference>
<proteinExistence type="inferred from homology"/>
<evidence type="ECO:0000313" key="7">
    <source>
        <dbReference type="EMBL" id="QPC45218.1"/>
    </source>
</evidence>
<keyword evidence="8" id="KW-1185">Reference proteome</keyword>
<gene>
    <name evidence="7" type="ORF">HW532_06980</name>
</gene>
<dbReference type="GO" id="GO:0005524">
    <property type="term" value="F:ATP binding"/>
    <property type="evidence" value="ECO:0007669"/>
    <property type="project" value="UniProtKB-KW"/>
</dbReference>
<dbReference type="PROSITE" id="PS50893">
    <property type="entry name" value="ABC_TRANSPORTER_2"/>
    <property type="match status" value="1"/>
</dbReference>
<dbReference type="InterPro" id="IPR052156">
    <property type="entry name" value="BCAA_Transport_ATP-bd_LivF"/>
</dbReference>
<dbReference type="CDD" id="cd03224">
    <property type="entry name" value="ABC_TM1139_LivF_branched"/>
    <property type="match status" value="1"/>
</dbReference>
<dbReference type="PANTHER" id="PTHR43820:SF4">
    <property type="entry name" value="HIGH-AFFINITY BRANCHED-CHAIN AMINO ACID TRANSPORT ATP-BINDING PROTEIN LIVF"/>
    <property type="match status" value="1"/>
</dbReference>
<dbReference type="RefSeq" id="WP_213164458.1">
    <property type="nucleotide sequence ID" value="NZ_CP058214.1"/>
</dbReference>
<organism evidence="7 8">
    <name type="scientific">Kaustia mangrovi</name>
    <dbReference type="NCBI Taxonomy" id="2593653"/>
    <lineage>
        <taxon>Bacteria</taxon>
        <taxon>Pseudomonadati</taxon>
        <taxon>Pseudomonadota</taxon>
        <taxon>Alphaproteobacteria</taxon>
        <taxon>Hyphomicrobiales</taxon>
        <taxon>Parvibaculaceae</taxon>
        <taxon>Kaustia</taxon>
    </lineage>
</organism>
<evidence type="ECO:0000256" key="2">
    <source>
        <dbReference type="ARBA" id="ARBA00022448"/>
    </source>
</evidence>
<evidence type="ECO:0000256" key="3">
    <source>
        <dbReference type="ARBA" id="ARBA00022741"/>
    </source>
</evidence>
<keyword evidence="4 7" id="KW-0067">ATP-binding</keyword>
<dbReference type="InterPro" id="IPR003439">
    <property type="entry name" value="ABC_transporter-like_ATP-bd"/>
</dbReference>
<evidence type="ECO:0000313" key="8">
    <source>
        <dbReference type="Proteomes" id="UP000593594"/>
    </source>
</evidence>
<dbReference type="GO" id="GO:0015807">
    <property type="term" value="P:L-amino acid transport"/>
    <property type="evidence" value="ECO:0007669"/>
    <property type="project" value="TreeGrafter"/>
</dbReference>
<dbReference type="PROSITE" id="PS00211">
    <property type="entry name" value="ABC_TRANSPORTER_1"/>
    <property type="match status" value="1"/>
</dbReference>
<name>A0A7S8C873_9HYPH</name>
<dbReference type="Proteomes" id="UP000593594">
    <property type="component" value="Chromosome"/>
</dbReference>
<dbReference type="Pfam" id="PF00005">
    <property type="entry name" value="ABC_tran"/>
    <property type="match status" value="1"/>
</dbReference>
<keyword evidence="2" id="KW-0813">Transport</keyword>
<accession>A0A7S8C873</accession>
<dbReference type="GO" id="GO:0016887">
    <property type="term" value="F:ATP hydrolysis activity"/>
    <property type="evidence" value="ECO:0007669"/>
    <property type="project" value="InterPro"/>
</dbReference>
<feature type="domain" description="ABC transporter" evidence="6">
    <location>
        <begin position="2"/>
        <end position="234"/>
    </location>
</feature>
<evidence type="ECO:0000256" key="4">
    <source>
        <dbReference type="ARBA" id="ARBA00022840"/>
    </source>
</evidence>
<dbReference type="Gene3D" id="3.40.50.300">
    <property type="entry name" value="P-loop containing nucleotide triphosphate hydrolases"/>
    <property type="match status" value="1"/>
</dbReference>
<evidence type="ECO:0000256" key="5">
    <source>
        <dbReference type="ARBA" id="ARBA00022970"/>
    </source>
</evidence>
<dbReference type="InterPro" id="IPR017871">
    <property type="entry name" value="ABC_transporter-like_CS"/>
</dbReference>
<keyword evidence="3" id="KW-0547">Nucleotide-binding</keyword>
<dbReference type="PANTHER" id="PTHR43820">
    <property type="entry name" value="HIGH-AFFINITY BRANCHED-CHAIN AMINO ACID TRANSPORT ATP-BINDING PROTEIN LIVF"/>
    <property type="match status" value="1"/>
</dbReference>
<sequence length="235" mass="24947">MLQVQGLTVAYGPVTAVRGVDIAVHAGEVVALLGANGAGKTSTLNGIVGLAPVTGGTIRFRDEDVTGLPTERLIRRRLTLCPEGRRVFTALTVEENLRLGGYTKGRGRAFDEAVADMYDLFPILAERRRQLAGTLSGGQQQMLAIARALMSGPELLCLDEPSLGLAPQIVEQVFELITTLRGRGVTILLVEQNVALSLDVVDRAYLLASGEVAGKGTAEELKASQLVEAAYLGLH</sequence>
<evidence type="ECO:0000259" key="6">
    <source>
        <dbReference type="PROSITE" id="PS50893"/>
    </source>
</evidence>
<comment type="similarity">
    <text evidence="1">Belongs to the ABC transporter superfamily.</text>
</comment>
<dbReference type="SUPFAM" id="SSF52540">
    <property type="entry name" value="P-loop containing nucleoside triphosphate hydrolases"/>
    <property type="match status" value="1"/>
</dbReference>